<evidence type="ECO:0008006" key="4">
    <source>
        <dbReference type="Google" id="ProtNLM"/>
    </source>
</evidence>
<reference evidence="2 3" key="1">
    <citation type="submission" date="2015-05" db="EMBL/GenBank/DDBJ databases">
        <title>Distinctive expansion of gene families associated with plant cell wall degradation and secondary metabolism in the genomes of grapevine trunk pathogens.</title>
        <authorList>
            <person name="Lawrence D.P."/>
            <person name="Travadon R."/>
            <person name="Rolshausen P.E."/>
            <person name="Baumgartner K."/>
        </authorList>
    </citation>
    <scope>NUCLEOTIDE SEQUENCE [LARGE SCALE GENOMIC DNA]</scope>
    <source>
        <strain evidence="2">UCRPC4</strain>
    </source>
</reference>
<dbReference type="PANTHER" id="PTHR42084:SF1">
    <property type="entry name" value="SERINE_THREONINE-PROTEIN KINASE PPK6"/>
    <property type="match status" value="1"/>
</dbReference>
<feature type="compositionally biased region" description="Low complexity" evidence="1">
    <location>
        <begin position="219"/>
        <end position="230"/>
    </location>
</feature>
<protein>
    <recommendedName>
        <fullName evidence="4">Serine threonine-protein kinase ppk6</fullName>
    </recommendedName>
</protein>
<feature type="region of interest" description="Disordered" evidence="1">
    <location>
        <begin position="1"/>
        <end position="109"/>
    </location>
</feature>
<evidence type="ECO:0000256" key="1">
    <source>
        <dbReference type="SAM" id="MobiDB-lite"/>
    </source>
</evidence>
<keyword evidence="3" id="KW-1185">Reference proteome</keyword>
<reference evidence="2 3" key="2">
    <citation type="submission" date="2015-05" db="EMBL/GenBank/DDBJ databases">
        <authorList>
            <person name="Morales-Cruz A."/>
            <person name="Amrine K.C."/>
            <person name="Cantu D."/>
        </authorList>
    </citation>
    <scope>NUCLEOTIDE SEQUENCE [LARGE SCALE GENOMIC DNA]</scope>
    <source>
        <strain evidence="2">UCRPC4</strain>
    </source>
</reference>
<feature type="region of interest" description="Disordered" evidence="1">
    <location>
        <begin position="300"/>
        <end position="326"/>
    </location>
</feature>
<dbReference type="AlphaFoldDB" id="A0A0G2EER6"/>
<evidence type="ECO:0000313" key="2">
    <source>
        <dbReference type="EMBL" id="KKY21347.1"/>
    </source>
</evidence>
<accession>A0A0G2EER6</accession>
<organism evidence="2 3">
    <name type="scientific">Phaeomoniella chlamydospora</name>
    <name type="common">Phaeoacremonium chlamydosporum</name>
    <dbReference type="NCBI Taxonomy" id="158046"/>
    <lineage>
        <taxon>Eukaryota</taxon>
        <taxon>Fungi</taxon>
        <taxon>Dikarya</taxon>
        <taxon>Ascomycota</taxon>
        <taxon>Pezizomycotina</taxon>
        <taxon>Eurotiomycetes</taxon>
        <taxon>Chaetothyriomycetidae</taxon>
        <taxon>Phaeomoniellales</taxon>
        <taxon>Phaeomoniellaceae</taxon>
        <taxon>Phaeomoniella</taxon>
    </lineage>
</organism>
<comment type="caution">
    <text evidence="2">The sequence shown here is derived from an EMBL/GenBank/DDBJ whole genome shotgun (WGS) entry which is preliminary data.</text>
</comment>
<name>A0A0G2EER6_PHACM</name>
<evidence type="ECO:0000313" key="3">
    <source>
        <dbReference type="Proteomes" id="UP000053317"/>
    </source>
</evidence>
<feature type="region of interest" description="Disordered" evidence="1">
    <location>
        <begin position="209"/>
        <end position="240"/>
    </location>
</feature>
<gene>
    <name evidence="2" type="ORF">UCRPC4_g03783</name>
</gene>
<feature type="compositionally biased region" description="Polar residues" evidence="1">
    <location>
        <begin position="54"/>
        <end position="77"/>
    </location>
</feature>
<dbReference type="PANTHER" id="PTHR42084">
    <property type="entry name" value="YALI0E26631P"/>
    <property type="match status" value="1"/>
</dbReference>
<dbReference type="Proteomes" id="UP000053317">
    <property type="component" value="Unassembled WGS sequence"/>
</dbReference>
<sequence length="551" mass="60048">MSADLFEAFGKLETSAPEQVGKPSSVPIGTPPIKQTWHQDSLLDFAADPPPGLSLSNQGHNSQIDYQWNQNQPQRQPSLFHRDPTSGTDVLFDAADTGSDLDDDEGNDQDVFEDDFGEFQTVPQESAIQSPHVINSSTKSEWKNVTESKVEISRAQSAIDLLGLDDEDAKTKSVSNLAKTSTQTQTHRGLPMVPRDVSVDTETFDDWGDFTSPIQSVPNTNSSNKASSNSQPTANNEFGPAGPVRHGLAAGVGGLVIRGVRQPASMPTTNDDKASPATRETQGYMTQPILSHIAKAKVASSEGNENEWQDFVDGPTSASTKTSTNRTIECLVPSPIANSTSSSPAAAQRPSNIPPSSILFQVFPQIIHQKRKETPSPMSTDPPSKALAQSLEILHGTATKLIAGRSLRWKRDTVLSQSMKISAAGTGTSRGMKLTALDKTESLKEEREVEELIGVWQRNAHAFNSLVTKAGLRSKSMVSLTLHGLKVRQITGVGAFTAKEPCALCGLKRDERVIGVDVDIEDSFGEWWIDYWGHRGCWQWWEDYNGLLKQR</sequence>
<feature type="compositionally biased region" description="Polar residues" evidence="1">
    <location>
        <begin position="316"/>
        <end position="326"/>
    </location>
</feature>
<feature type="compositionally biased region" description="Polar residues" evidence="1">
    <location>
        <begin position="336"/>
        <end position="353"/>
    </location>
</feature>
<proteinExistence type="predicted"/>
<feature type="compositionally biased region" description="Acidic residues" evidence="1">
    <location>
        <begin position="99"/>
        <end position="109"/>
    </location>
</feature>
<dbReference type="OrthoDB" id="5420391at2759"/>
<dbReference type="EMBL" id="LCWF01000086">
    <property type="protein sequence ID" value="KKY21347.1"/>
    <property type="molecule type" value="Genomic_DNA"/>
</dbReference>
<feature type="region of interest" description="Disordered" evidence="1">
    <location>
        <begin position="334"/>
        <end position="353"/>
    </location>
</feature>